<dbReference type="PaxDb" id="289377-HL41_01265"/>
<dbReference type="STRING" id="289377.HL41_01265"/>
<comment type="catalytic activity">
    <reaction evidence="5 6">
        <text>Exonucleolytic cleavage in either 5'- to 3'- or 3'- to 5'-direction to yield nucleoside 5'-phosphates.</text>
        <dbReference type="EC" id="3.1.11.6"/>
    </reaction>
</comment>
<dbReference type="eggNOG" id="COG1570">
    <property type="taxonomic scope" value="Bacteria"/>
</dbReference>
<comment type="subcellular location">
    <subcellularLocation>
        <location evidence="5 6">Cytoplasm</location>
    </subcellularLocation>
</comment>
<gene>
    <name evidence="5" type="primary">xseA</name>
    <name evidence="9" type="ORF">HL41_01265</name>
</gene>
<evidence type="ECO:0000256" key="3">
    <source>
        <dbReference type="ARBA" id="ARBA00022801"/>
    </source>
</evidence>
<dbReference type="HOGENOM" id="CLU_023625_3_1_0"/>
<dbReference type="PANTHER" id="PTHR30008">
    <property type="entry name" value="EXODEOXYRIBONUCLEASE 7 LARGE SUBUNIT"/>
    <property type="match status" value="1"/>
</dbReference>
<dbReference type="Pfam" id="PF02601">
    <property type="entry name" value="Exonuc_VII_L"/>
    <property type="match status" value="1"/>
</dbReference>
<comment type="subunit">
    <text evidence="5">Heterooligomer composed of large and small subunits.</text>
</comment>
<dbReference type="HAMAP" id="MF_00378">
    <property type="entry name" value="Exonuc_7_L"/>
    <property type="match status" value="1"/>
</dbReference>
<dbReference type="PANTHER" id="PTHR30008:SF0">
    <property type="entry name" value="EXODEOXYRIBONUCLEASE 7 LARGE SUBUNIT"/>
    <property type="match status" value="1"/>
</dbReference>
<sequence>MGQQFEYQLNQPIEGLERSYFTVKELTQRVKKLVEEGFSLLWVEGEISNLRHAQNGNLYFNLTEEEASIKAIIFNAQKEKEIVSYLQNGLKVLCWGKLNFYPKTGEVYLIVRRIELLGSGYLELKKQQLIKKYQYLFDPNKKRSIPLFPKKIAVITSIFSAALQDFLKIVSERWEIEVLVYPSRVQGEGAEKEIVQAIKDINLHFYDVDVIFITRGGGSAEDLAPFNTEEIILGISKSKIPVVSAVGHEIDYTLCDMIADKRCPTPSAAAQEVIPDKHKWLEKLELYKKKYKQFLDIILSKKQNRLYQVKLTLTERSPFNLLYSLEKDLKQKFYRLNVLLNEVIAYKEKKVLNQKISLRRYHPAETLQREEDRLQNYRRRLELSFENYFQLCENRLTGLKSLLTSLSPLNILERGYSIVRKLETKKIVRSIEEVQIEEVLEVKLSRGSLLVKVLKTEE</sequence>
<proteinExistence type="inferred from homology"/>
<keyword evidence="2 5" id="KW-0540">Nuclease</keyword>
<evidence type="ECO:0000313" key="9">
    <source>
        <dbReference type="EMBL" id="AIH03566.1"/>
    </source>
</evidence>
<evidence type="ECO:0000259" key="8">
    <source>
        <dbReference type="Pfam" id="PF13742"/>
    </source>
</evidence>
<keyword evidence="3 5" id="KW-0378">Hydrolase</keyword>
<dbReference type="CDD" id="cd04489">
    <property type="entry name" value="ExoVII_LU_OBF"/>
    <property type="match status" value="1"/>
</dbReference>
<keyword evidence="1 5" id="KW-0963">Cytoplasm</keyword>
<keyword evidence="4 5" id="KW-0269">Exonuclease</keyword>
<dbReference type="RefSeq" id="WP_022854565.1">
    <property type="nucleotide sequence ID" value="NZ_CP008796.1"/>
</dbReference>
<comment type="similarity">
    <text evidence="5 6">Belongs to the XseA family.</text>
</comment>
<dbReference type="GO" id="GO:0005737">
    <property type="term" value="C:cytoplasm"/>
    <property type="evidence" value="ECO:0007669"/>
    <property type="project" value="UniProtKB-SubCell"/>
</dbReference>
<dbReference type="GO" id="GO:0003676">
    <property type="term" value="F:nucleic acid binding"/>
    <property type="evidence" value="ECO:0007669"/>
    <property type="project" value="InterPro"/>
</dbReference>
<evidence type="ECO:0000259" key="7">
    <source>
        <dbReference type="Pfam" id="PF02601"/>
    </source>
</evidence>
<dbReference type="NCBIfam" id="TIGR00237">
    <property type="entry name" value="xseA"/>
    <property type="match status" value="1"/>
</dbReference>
<dbReference type="GO" id="GO:0008855">
    <property type="term" value="F:exodeoxyribonuclease VII activity"/>
    <property type="evidence" value="ECO:0007669"/>
    <property type="project" value="UniProtKB-UniRule"/>
</dbReference>
<dbReference type="EC" id="3.1.11.6" evidence="5"/>
<evidence type="ECO:0000313" key="10">
    <source>
        <dbReference type="Proteomes" id="UP000028481"/>
    </source>
</evidence>
<evidence type="ECO:0000256" key="2">
    <source>
        <dbReference type="ARBA" id="ARBA00022722"/>
    </source>
</evidence>
<dbReference type="EMBL" id="CP008796">
    <property type="protein sequence ID" value="AIH03566.1"/>
    <property type="molecule type" value="Genomic_DNA"/>
</dbReference>
<dbReference type="GO" id="GO:0009318">
    <property type="term" value="C:exodeoxyribonuclease VII complex"/>
    <property type="evidence" value="ECO:0007669"/>
    <property type="project" value="UniProtKB-UniRule"/>
</dbReference>
<feature type="domain" description="Exonuclease VII large subunit C-terminal" evidence="7">
    <location>
        <begin position="136"/>
        <end position="450"/>
    </location>
</feature>
<accession>A0A075WRW9</accession>
<evidence type="ECO:0000256" key="4">
    <source>
        <dbReference type="ARBA" id="ARBA00022839"/>
    </source>
</evidence>
<dbReference type="Pfam" id="PF13742">
    <property type="entry name" value="tRNA_anti_2"/>
    <property type="match status" value="1"/>
</dbReference>
<dbReference type="KEGG" id="tcm:HL41_01265"/>
<dbReference type="InterPro" id="IPR003753">
    <property type="entry name" value="Exonuc_VII_L"/>
</dbReference>
<keyword evidence="10" id="KW-1185">Reference proteome</keyword>
<organism evidence="9 10">
    <name type="scientific">Thermodesulfobacterium commune DSM 2178</name>
    <dbReference type="NCBI Taxonomy" id="289377"/>
    <lineage>
        <taxon>Bacteria</taxon>
        <taxon>Pseudomonadati</taxon>
        <taxon>Thermodesulfobacteriota</taxon>
        <taxon>Thermodesulfobacteria</taxon>
        <taxon>Thermodesulfobacteriales</taxon>
        <taxon>Thermodesulfobacteriaceae</taxon>
        <taxon>Thermodesulfobacterium</taxon>
    </lineage>
</organism>
<feature type="domain" description="OB-fold nucleic acid binding" evidence="8">
    <location>
        <begin position="21"/>
        <end position="115"/>
    </location>
</feature>
<evidence type="ECO:0000256" key="6">
    <source>
        <dbReference type="RuleBase" id="RU004355"/>
    </source>
</evidence>
<evidence type="ECO:0000256" key="5">
    <source>
        <dbReference type="HAMAP-Rule" id="MF_00378"/>
    </source>
</evidence>
<evidence type="ECO:0000256" key="1">
    <source>
        <dbReference type="ARBA" id="ARBA00022490"/>
    </source>
</evidence>
<protein>
    <recommendedName>
        <fullName evidence="5">Exodeoxyribonuclease 7 large subunit</fullName>
        <ecNumber evidence="5">3.1.11.6</ecNumber>
    </recommendedName>
    <alternativeName>
        <fullName evidence="5">Exodeoxyribonuclease VII large subunit</fullName>
        <shortName evidence="5">Exonuclease VII large subunit</shortName>
    </alternativeName>
</protein>
<dbReference type="GO" id="GO:0006308">
    <property type="term" value="P:DNA catabolic process"/>
    <property type="evidence" value="ECO:0007669"/>
    <property type="project" value="UniProtKB-UniRule"/>
</dbReference>
<comment type="function">
    <text evidence="5">Bidirectionally degrades single-stranded DNA into large acid-insoluble oligonucleotides, which are then degraded further into small acid-soluble oligonucleotides.</text>
</comment>
<dbReference type="InterPro" id="IPR025824">
    <property type="entry name" value="OB-fold_nuc-bd_dom"/>
</dbReference>
<name>A0A075WRW9_9BACT</name>
<dbReference type="AlphaFoldDB" id="A0A075WRW9"/>
<dbReference type="OrthoDB" id="9802795at2"/>
<dbReference type="Proteomes" id="UP000028481">
    <property type="component" value="Chromosome"/>
</dbReference>
<reference evidence="9 10" key="1">
    <citation type="journal article" date="2015" name="Genome Announc.">
        <title>Genome Sequence of a Sulfate-Reducing Thermophilic Bacterium, Thermodesulfobacterium commune DSM 2178T (Phylum Thermodesulfobacteria).</title>
        <authorList>
            <person name="Bhatnagar S."/>
            <person name="Badger J.H."/>
            <person name="Madupu R."/>
            <person name="Khouri H.M."/>
            <person name="O'Connor E.M."/>
            <person name="Robb F.T."/>
            <person name="Ward N.L."/>
            <person name="Eisen J.A."/>
        </authorList>
    </citation>
    <scope>NUCLEOTIDE SEQUENCE [LARGE SCALE GENOMIC DNA]</scope>
    <source>
        <strain evidence="9 10">DSM 2178</strain>
    </source>
</reference>
<dbReference type="InterPro" id="IPR020579">
    <property type="entry name" value="Exonuc_VII_lsu_C"/>
</dbReference>